<dbReference type="GO" id="GO:0008270">
    <property type="term" value="F:zinc ion binding"/>
    <property type="evidence" value="ECO:0007669"/>
    <property type="project" value="UniProtKB-KW"/>
</dbReference>
<keyword evidence="5" id="KW-1185">Reference proteome</keyword>
<keyword evidence="1" id="KW-0862">Zinc</keyword>
<evidence type="ECO:0000313" key="4">
    <source>
        <dbReference type="EMBL" id="CAC5415000.1"/>
    </source>
</evidence>
<proteinExistence type="predicted"/>
<protein>
    <recommendedName>
        <fullName evidence="3">B box-type domain-containing protein</fullName>
    </recommendedName>
</protein>
<dbReference type="AlphaFoldDB" id="A0A6J8E3E7"/>
<dbReference type="CDD" id="cd19757">
    <property type="entry name" value="Bbox1"/>
    <property type="match status" value="1"/>
</dbReference>
<dbReference type="PANTHER" id="PTHR25462:SF296">
    <property type="entry name" value="MEIOTIC P26, ISOFORM F"/>
    <property type="match status" value="1"/>
</dbReference>
<dbReference type="InterPro" id="IPR047153">
    <property type="entry name" value="TRIM45/56/19-like"/>
</dbReference>
<keyword evidence="1" id="KW-0479">Metal-binding</keyword>
<feature type="coiled-coil region" evidence="2">
    <location>
        <begin position="130"/>
        <end position="218"/>
    </location>
</feature>
<sequence length="334" mass="38576">MASKFPACGICDSRNISVPSAAWCFECYTGICEECKEQHLLNEAHRSHGIIPLTDYQKLSVSVLQITESCKLHSENYQAYCHEHKCSYCTKCLIEEHRNCKDVTNIHDGICSINSSKVICEIQSSFQELAKNLKRIKKNREENMSSLKLDRQNINKEIQKARHSINEHFDRLEEELMKELTRVVDYESRKISNILASLERTEKEVVELQVTLAILKQHASDQQSFHVSKQIQHKLIDTKNFIQSLHDNNELSDVNISLQMDDFEKIVNKNIIKTGEIVVQTSPVYTALMKQEFKEAKYAELGKIVVQTSSDYTSLMRQKNKGQNTRNLVKAMYR</sequence>
<reference evidence="4 5" key="1">
    <citation type="submission" date="2020-06" db="EMBL/GenBank/DDBJ databases">
        <authorList>
            <person name="Li R."/>
            <person name="Bekaert M."/>
        </authorList>
    </citation>
    <scope>NUCLEOTIDE SEQUENCE [LARGE SCALE GENOMIC DNA]</scope>
    <source>
        <strain evidence="5">wild</strain>
    </source>
</reference>
<evidence type="ECO:0000313" key="5">
    <source>
        <dbReference type="Proteomes" id="UP000507470"/>
    </source>
</evidence>
<dbReference type="Proteomes" id="UP000507470">
    <property type="component" value="Unassembled WGS sequence"/>
</dbReference>
<dbReference type="PANTHER" id="PTHR25462">
    <property type="entry name" value="BONUS, ISOFORM C-RELATED"/>
    <property type="match status" value="1"/>
</dbReference>
<keyword evidence="1" id="KW-0863">Zinc-finger</keyword>
<evidence type="ECO:0000256" key="2">
    <source>
        <dbReference type="SAM" id="Coils"/>
    </source>
</evidence>
<dbReference type="Gene3D" id="3.30.160.60">
    <property type="entry name" value="Classic Zinc Finger"/>
    <property type="match status" value="1"/>
</dbReference>
<evidence type="ECO:0000259" key="3">
    <source>
        <dbReference type="PROSITE" id="PS50119"/>
    </source>
</evidence>
<dbReference type="EMBL" id="CACVKT020008364">
    <property type="protein sequence ID" value="CAC5415000.1"/>
    <property type="molecule type" value="Genomic_DNA"/>
</dbReference>
<evidence type="ECO:0000256" key="1">
    <source>
        <dbReference type="PROSITE-ProRule" id="PRU00024"/>
    </source>
</evidence>
<gene>
    <name evidence="4" type="ORF">MCOR_47726</name>
</gene>
<name>A0A6J8E3E7_MYTCO</name>
<dbReference type="OrthoDB" id="10400457at2759"/>
<feature type="domain" description="B box-type" evidence="3">
    <location>
        <begin position="10"/>
        <end position="53"/>
    </location>
</feature>
<dbReference type="PROSITE" id="PS50119">
    <property type="entry name" value="ZF_BBOX"/>
    <property type="match status" value="1"/>
</dbReference>
<organism evidence="4 5">
    <name type="scientific">Mytilus coruscus</name>
    <name type="common">Sea mussel</name>
    <dbReference type="NCBI Taxonomy" id="42192"/>
    <lineage>
        <taxon>Eukaryota</taxon>
        <taxon>Metazoa</taxon>
        <taxon>Spiralia</taxon>
        <taxon>Lophotrochozoa</taxon>
        <taxon>Mollusca</taxon>
        <taxon>Bivalvia</taxon>
        <taxon>Autobranchia</taxon>
        <taxon>Pteriomorphia</taxon>
        <taxon>Mytilida</taxon>
        <taxon>Mytiloidea</taxon>
        <taxon>Mytilidae</taxon>
        <taxon>Mytilinae</taxon>
        <taxon>Mytilus</taxon>
    </lineage>
</organism>
<accession>A0A6J8E3E7</accession>
<dbReference type="InterPro" id="IPR000315">
    <property type="entry name" value="Znf_B-box"/>
</dbReference>
<keyword evidence="2" id="KW-0175">Coiled coil</keyword>